<dbReference type="Proteomes" id="UP000230709">
    <property type="component" value="Chromosome"/>
</dbReference>
<dbReference type="KEGG" id="mtw:CQW49_04250"/>
<feature type="region of interest" description="Disordered" evidence="2">
    <location>
        <begin position="49"/>
        <end position="70"/>
    </location>
</feature>
<feature type="signal peptide" evidence="3">
    <location>
        <begin position="1"/>
        <end position="23"/>
    </location>
</feature>
<dbReference type="SUPFAM" id="SSF48452">
    <property type="entry name" value="TPR-like"/>
    <property type="match status" value="1"/>
</dbReference>
<proteinExistence type="predicted"/>
<reference evidence="5" key="1">
    <citation type="submission" date="2017-10" db="EMBL/GenBank/DDBJ databases">
        <title>Completed PacBio SMRT sequence of Methylosinus trichosporium OB3b reveals presence of a third large plasmid.</title>
        <authorList>
            <person name="Charles T.C."/>
            <person name="Lynch M.D.J."/>
            <person name="Heil J.R."/>
            <person name="Cheng J."/>
        </authorList>
    </citation>
    <scope>NUCLEOTIDE SEQUENCE [LARGE SCALE GENOMIC DNA]</scope>
    <source>
        <strain evidence="5">OB3b</strain>
    </source>
</reference>
<keyword evidence="5" id="KW-1185">Reference proteome</keyword>
<evidence type="ECO:0000313" key="4">
    <source>
        <dbReference type="EMBL" id="ATQ67190.1"/>
    </source>
</evidence>
<feature type="repeat" description="TPR" evidence="1">
    <location>
        <begin position="178"/>
        <end position="211"/>
    </location>
</feature>
<keyword evidence="3" id="KW-0732">Signal</keyword>
<organism evidence="4 5">
    <name type="scientific">Methylosinus trichosporium (strain ATCC 35070 / NCIMB 11131 / UNIQEM 75 / OB3b)</name>
    <dbReference type="NCBI Taxonomy" id="595536"/>
    <lineage>
        <taxon>Bacteria</taxon>
        <taxon>Pseudomonadati</taxon>
        <taxon>Pseudomonadota</taxon>
        <taxon>Alphaproteobacteria</taxon>
        <taxon>Hyphomicrobiales</taxon>
        <taxon>Methylocystaceae</taxon>
        <taxon>Methylosinus</taxon>
    </lineage>
</organism>
<keyword evidence="1" id="KW-0802">TPR repeat</keyword>
<dbReference type="Gene3D" id="1.25.40.10">
    <property type="entry name" value="Tetratricopeptide repeat domain"/>
    <property type="match status" value="1"/>
</dbReference>
<feature type="chain" id="PRO_5013743149" evidence="3">
    <location>
        <begin position="24"/>
        <end position="230"/>
    </location>
</feature>
<dbReference type="PROSITE" id="PS50005">
    <property type="entry name" value="TPR"/>
    <property type="match status" value="1"/>
</dbReference>
<dbReference type="EMBL" id="CP023737">
    <property type="protein sequence ID" value="ATQ67190.1"/>
    <property type="molecule type" value="Genomic_DNA"/>
</dbReference>
<protein>
    <submittedName>
        <fullName evidence="4">Uncharacterized protein</fullName>
    </submittedName>
</protein>
<dbReference type="RefSeq" id="WP_003613127.1">
    <property type="nucleotide sequence ID" value="NZ_ADVE02000001.1"/>
</dbReference>
<gene>
    <name evidence="4" type="ORF">CQW49_04250</name>
</gene>
<evidence type="ECO:0000313" key="5">
    <source>
        <dbReference type="Proteomes" id="UP000230709"/>
    </source>
</evidence>
<dbReference type="InterPro" id="IPR019734">
    <property type="entry name" value="TPR_rpt"/>
</dbReference>
<evidence type="ECO:0000256" key="2">
    <source>
        <dbReference type="SAM" id="MobiDB-lite"/>
    </source>
</evidence>
<evidence type="ECO:0000256" key="3">
    <source>
        <dbReference type="SAM" id="SignalP"/>
    </source>
</evidence>
<dbReference type="AlphaFoldDB" id="A0A2D2CWS3"/>
<dbReference type="STRING" id="595536.GCA_000178815_04312"/>
<dbReference type="InterPro" id="IPR011990">
    <property type="entry name" value="TPR-like_helical_dom_sf"/>
</dbReference>
<sequence>MRAISVISLSLCLACAVAPAALAQTQERYLDIPGLGRIPIPLPPGVRVFGPSHEAPAADEPSHDIGATAPRPTGLDSLFSRLAQAGSAEEAEAFVQAIGRIWARSGSPTADLLIARAAHAARSGDRRLALDLLDHIVTLEPRWPQALVARAEMRLALGDAEGAEHDLDAAIGLEPRRFDALGALGVLRERAGEPARALEAFRRALALHPRREDWRRAEERLEQEVTGRDI</sequence>
<evidence type="ECO:0000256" key="1">
    <source>
        <dbReference type="PROSITE-ProRule" id="PRU00339"/>
    </source>
</evidence>
<dbReference type="SMART" id="SM00028">
    <property type="entry name" value="TPR"/>
    <property type="match status" value="3"/>
</dbReference>
<name>A0A2D2CWS3_METT3</name>
<accession>A0A2D2CWS3</accession>